<dbReference type="eggNOG" id="COG5579">
    <property type="taxonomic scope" value="Bacteria"/>
</dbReference>
<dbReference type="STRING" id="536019.Mesop_5558"/>
<dbReference type="Pfam" id="PF08837">
    <property type="entry name" value="DUF1810"/>
    <property type="match status" value="1"/>
</dbReference>
<dbReference type="PIRSF" id="PIRSF008546">
    <property type="entry name" value="UCP008546"/>
    <property type="match status" value="1"/>
</dbReference>
<dbReference type="HOGENOM" id="CLU_124534_0_0_5"/>
<protein>
    <recommendedName>
        <fullName evidence="3">DUF1810 family protein</fullName>
    </recommendedName>
</protein>
<dbReference type="KEGG" id="mop:Mesop_5558"/>
<dbReference type="InterPro" id="IPR036287">
    <property type="entry name" value="Rv1873-like_sf"/>
</dbReference>
<evidence type="ECO:0008006" key="3">
    <source>
        <dbReference type="Google" id="ProtNLM"/>
    </source>
</evidence>
<dbReference type="Gene3D" id="1.25.40.380">
    <property type="entry name" value="Protein of unknown function DUF1810"/>
    <property type="match status" value="1"/>
</dbReference>
<accession>F7YAZ3</accession>
<organism evidence="1 2">
    <name type="scientific">Mesorhizobium opportunistum (strain LMG 24607 / HAMBI 3007 / WSM2075)</name>
    <dbReference type="NCBI Taxonomy" id="536019"/>
    <lineage>
        <taxon>Bacteria</taxon>
        <taxon>Pseudomonadati</taxon>
        <taxon>Pseudomonadota</taxon>
        <taxon>Alphaproteobacteria</taxon>
        <taxon>Hyphomicrobiales</taxon>
        <taxon>Phyllobacteriaceae</taxon>
        <taxon>Mesorhizobium</taxon>
    </lineage>
</organism>
<name>F7YAZ3_MESOW</name>
<evidence type="ECO:0000313" key="2">
    <source>
        <dbReference type="Proteomes" id="UP000001623"/>
    </source>
</evidence>
<evidence type="ECO:0000313" key="1">
    <source>
        <dbReference type="EMBL" id="AEH89969.1"/>
    </source>
</evidence>
<reference evidence="1 2" key="1">
    <citation type="submission" date="2010-10" db="EMBL/GenBank/DDBJ databases">
        <title>Complete sequence of Mesorhizobium opportunistum WSM2075.</title>
        <authorList>
            <consortium name="US DOE Joint Genome Institute"/>
            <person name="Lucas S."/>
            <person name="Copeland A."/>
            <person name="Lapidus A."/>
            <person name="Cheng J.-F."/>
            <person name="Bruce D."/>
            <person name="Goodwin L."/>
            <person name="Pitluck S."/>
            <person name="Chertkov O."/>
            <person name="Misra M."/>
            <person name="Detter J.C."/>
            <person name="Han C."/>
            <person name="Tapia R."/>
            <person name="Land M."/>
            <person name="Hauser L."/>
            <person name="Kyrpides N."/>
            <person name="Ovchinnikova G."/>
            <person name="Mavrommatis K.M."/>
            <person name="Tiwari R.P."/>
            <person name="Howieson J.G."/>
            <person name="O'Hara G.W."/>
            <person name="Nandasena K.G."/>
            <person name="Woyke T."/>
        </authorList>
    </citation>
    <scope>NUCLEOTIDE SEQUENCE [LARGE SCALE GENOMIC DNA]</scope>
    <source>
        <strain evidence="2">LMG 24607 / HAMBI 3007 / WSM2075</strain>
    </source>
</reference>
<sequence length="143" mass="15931">MDDQYNLQRFVSAQDPVYGDALAMLRRGMMCTPYTELIFPTLATGRSDTGADPYAITSLDEAGAYLQSPILGGRYRECVGTLQRLSDLSARAVFGDEDTMKLHASLTLFSEASNDEFLLETIFDVWFDGQIDEGTMRKLYSVS</sequence>
<dbReference type="EMBL" id="CP002279">
    <property type="protein sequence ID" value="AEH89969.1"/>
    <property type="molecule type" value="Genomic_DNA"/>
</dbReference>
<dbReference type="InterPro" id="IPR014937">
    <property type="entry name" value="DUF1810"/>
</dbReference>
<dbReference type="SUPFAM" id="SSF140736">
    <property type="entry name" value="Rv1873-like"/>
    <property type="match status" value="1"/>
</dbReference>
<dbReference type="RefSeq" id="WP_013896606.1">
    <property type="nucleotide sequence ID" value="NC_015675.1"/>
</dbReference>
<gene>
    <name evidence="1" type="ordered locus">Mesop_5558</name>
</gene>
<dbReference type="Proteomes" id="UP000001623">
    <property type="component" value="Chromosome"/>
</dbReference>
<proteinExistence type="predicted"/>
<dbReference type="AlphaFoldDB" id="F7YAZ3"/>